<dbReference type="EC" id="2.7.7.7" evidence="1"/>
<dbReference type="GO" id="GO:0003887">
    <property type="term" value="F:DNA-directed DNA polymerase activity"/>
    <property type="evidence" value="ECO:0007669"/>
    <property type="project" value="UniProtKB-KW"/>
</dbReference>
<dbReference type="Gene3D" id="3.40.1170.60">
    <property type="match status" value="1"/>
</dbReference>
<evidence type="ECO:0000256" key="12">
    <source>
        <dbReference type="ARBA" id="ARBA00023204"/>
    </source>
</evidence>
<dbReference type="GO" id="GO:0006281">
    <property type="term" value="P:DNA repair"/>
    <property type="evidence" value="ECO:0007669"/>
    <property type="project" value="UniProtKB-KW"/>
</dbReference>
<dbReference type="EMBL" id="OB660029">
    <property type="protein sequence ID" value="CAD7222125.1"/>
    <property type="molecule type" value="Genomic_DNA"/>
</dbReference>
<keyword evidence="9" id="KW-0862">Zinc</keyword>
<evidence type="ECO:0000256" key="10">
    <source>
        <dbReference type="ARBA" id="ARBA00022842"/>
    </source>
</evidence>
<protein>
    <recommendedName>
        <fullName evidence="2">DNA polymerase kappa</fullName>
        <ecNumber evidence="1">2.7.7.7</ecNumber>
    </recommendedName>
</protein>
<dbReference type="Pfam" id="PF11799">
    <property type="entry name" value="IMS_C"/>
    <property type="match status" value="1"/>
</dbReference>
<dbReference type="InterPro" id="IPR050116">
    <property type="entry name" value="DNA_polymerase-Y"/>
</dbReference>
<dbReference type="GO" id="GO:0008270">
    <property type="term" value="F:zinc ion binding"/>
    <property type="evidence" value="ECO:0007669"/>
    <property type="project" value="UniProtKB-KW"/>
</dbReference>
<feature type="compositionally biased region" description="Basic and acidic residues" evidence="14">
    <location>
        <begin position="211"/>
        <end position="236"/>
    </location>
</feature>
<dbReference type="FunFam" id="1.10.150.810:FF:000001">
    <property type="entry name" value="DNA polymerase kappa"/>
    <property type="match status" value="1"/>
</dbReference>
<dbReference type="InterPro" id="IPR017961">
    <property type="entry name" value="DNA_pol_Y-fam_little_finger"/>
</dbReference>
<evidence type="ECO:0000256" key="2">
    <source>
        <dbReference type="ARBA" id="ARBA00016178"/>
    </source>
</evidence>
<feature type="compositionally biased region" description="Basic residues" evidence="14">
    <location>
        <begin position="367"/>
        <end position="376"/>
    </location>
</feature>
<feature type="compositionally biased region" description="Acidic residues" evidence="14">
    <location>
        <begin position="1487"/>
        <end position="1496"/>
    </location>
</feature>
<name>A0A7R8W3W7_9CRUS</name>
<dbReference type="SUPFAM" id="SSF100879">
    <property type="entry name" value="Lesion bypass DNA polymerase (Y-family), little finger domain"/>
    <property type="match status" value="1"/>
</dbReference>
<dbReference type="GO" id="GO:0005634">
    <property type="term" value="C:nucleus"/>
    <property type="evidence" value="ECO:0007669"/>
    <property type="project" value="TreeGrafter"/>
</dbReference>
<dbReference type="Gene3D" id="1.10.150.810">
    <property type="match status" value="2"/>
</dbReference>
<dbReference type="GO" id="GO:0042276">
    <property type="term" value="P:error-prone translesion synthesis"/>
    <property type="evidence" value="ECO:0007669"/>
    <property type="project" value="TreeGrafter"/>
</dbReference>
<dbReference type="SMART" id="SM00734">
    <property type="entry name" value="ZnF_Rad18"/>
    <property type="match status" value="2"/>
</dbReference>
<proteinExistence type="predicted"/>
<keyword evidence="6" id="KW-0479">Metal-binding</keyword>
<keyword evidence="5" id="KW-0235">DNA replication</keyword>
<feature type="compositionally biased region" description="Low complexity" evidence="14">
    <location>
        <begin position="1466"/>
        <end position="1478"/>
    </location>
</feature>
<dbReference type="GO" id="GO:0003684">
    <property type="term" value="F:damaged DNA binding"/>
    <property type="evidence" value="ECO:0007669"/>
    <property type="project" value="InterPro"/>
</dbReference>
<dbReference type="SUPFAM" id="SSF56672">
    <property type="entry name" value="DNA/RNA polymerases"/>
    <property type="match status" value="1"/>
</dbReference>
<keyword evidence="4" id="KW-0548">Nucleotidyltransferase</keyword>
<evidence type="ECO:0000256" key="11">
    <source>
        <dbReference type="ARBA" id="ARBA00022932"/>
    </source>
</evidence>
<organism evidence="15">
    <name type="scientific">Cyprideis torosa</name>
    <dbReference type="NCBI Taxonomy" id="163714"/>
    <lineage>
        <taxon>Eukaryota</taxon>
        <taxon>Metazoa</taxon>
        <taxon>Ecdysozoa</taxon>
        <taxon>Arthropoda</taxon>
        <taxon>Crustacea</taxon>
        <taxon>Oligostraca</taxon>
        <taxon>Ostracoda</taxon>
        <taxon>Podocopa</taxon>
        <taxon>Podocopida</taxon>
        <taxon>Cytherocopina</taxon>
        <taxon>Cytheroidea</taxon>
        <taxon>Cytherideidae</taxon>
        <taxon>Cyprideis</taxon>
    </lineage>
</organism>
<evidence type="ECO:0000256" key="6">
    <source>
        <dbReference type="ARBA" id="ARBA00022723"/>
    </source>
</evidence>
<keyword evidence="3" id="KW-0808">Transferase</keyword>
<keyword evidence="10" id="KW-0460">Magnesium</keyword>
<keyword evidence="11" id="KW-0239">DNA-directed DNA polymerase</keyword>
<comment type="catalytic activity">
    <reaction evidence="13">
        <text>DNA(n) + a 2'-deoxyribonucleoside 5'-triphosphate = DNA(n+1) + diphosphate</text>
        <dbReference type="Rhea" id="RHEA:22508"/>
        <dbReference type="Rhea" id="RHEA-COMP:17339"/>
        <dbReference type="Rhea" id="RHEA-COMP:17340"/>
        <dbReference type="ChEBI" id="CHEBI:33019"/>
        <dbReference type="ChEBI" id="CHEBI:61560"/>
        <dbReference type="ChEBI" id="CHEBI:173112"/>
        <dbReference type="EC" id="2.7.7.7"/>
    </reaction>
</comment>
<evidence type="ECO:0000313" key="15">
    <source>
        <dbReference type="EMBL" id="CAD7222125.1"/>
    </source>
</evidence>
<evidence type="ECO:0000256" key="3">
    <source>
        <dbReference type="ARBA" id="ARBA00022679"/>
    </source>
</evidence>
<dbReference type="OrthoDB" id="6350720at2759"/>
<evidence type="ECO:0000256" key="1">
    <source>
        <dbReference type="ARBA" id="ARBA00012417"/>
    </source>
</evidence>
<feature type="region of interest" description="Disordered" evidence="14">
    <location>
        <begin position="143"/>
        <end position="386"/>
    </location>
</feature>
<keyword evidence="12" id="KW-0234">DNA repair</keyword>
<dbReference type="FunFam" id="3.30.1490.100:FF:000004">
    <property type="entry name" value="DNA polymerase IV"/>
    <property type="match status" value="1"/>
</dbReference>
<dbReference type="FunFam" id="1.10.150.810:FF:000003">
    <property type="entry name" value="DNA polymerase kappa subunit"/>
    <property type="match status" value="1"/>
</dbReference>
<feature type="region of interest" description="Disordered" evidence="14">
    <location>
        <begin position="1583"/>
        <end position="1608"/>
    </location>
</feature>
<dbReference type="InterPro" id="IPR043502">
    <property type="entry name" value="DNA/RNA_pol_sf"/>
</dbReference>
<dbReference type="Pfam" id="PF15912">
    <property type="entry name" value="VIR_N"/>
    <property type="match status" value="1"/>
</dbReference>
<reference evidence="15" key="1">
    <citation type="submission" date="2020-11" db="EMBL/GenBank/DDBJ databases">
        <authorList>
            <person name="Tran Van P."/>
        </authorList>
    </citation>
    <scope>NUCLEOTIDE SEQUENCE</scope>
</reference>
<evidence type="ECO:0000256" key="4">
    <source>
        <dbReference type="ARBA" id="ARBA00022695"/>
    </source>
</evidence>
<keyword evidence="8" id="KW-0863">Zinc-finger</keyword>
<dbReference type="GO" id="GO:0006260">
    <property type="term" value="P:DNA replication"/>
    <property type="evidence" value="ECO:0007669"/>
    <property type="project" value="UniProtKB-KW"/>
</dbReference>
<gene>
    <name evidence="15" type="ORF">CTOB1V02_LOCUS141</name>
</gene>
<evidence type="ECO:0000256" key="9">
    <source>
        <dbReference type="ARBA" id="ARBA00022833"/>
    </source>
</evidence>
<evidence type="ECO:0000256" key="7">
    <source>
        <dbReference type="ARBA" id="ARBA00022763"/>
    </source>
</evidence>
<sequence length="2317" mass="254670">MTAEGESSVLLFFDTFAHDHLGGEDINLDLVQFPTPVIVDEVRVIPLGAKIEGNVPGRVRLGATNPNSFDVEFFVNDLSRPGISTFESLGVMNYGSGNTVKAIQFQTKVEIPTDGLVLKGPYQVITLAILGRIARIEPEPEPVVAETTVSSPVHQDDGKSEGPTDLLSPPMSGKSRSPCESKLRSPSPSIRDPRRLPKSPHSITKEKRRRSLGEDADSRAEEEIREIRLLRKEKSDRHKARMRSRSPLSVLSPPPTSSRRRRRRGGEGAGDSDQENRTEKRNRRRSSPSPRSSKRSRHSRSRTKTPPPASPPYGPEPPPHMAVGVSSTTIRSPSAENDAAAPGGGALPPLVEDVEAISDEEMEVGSGRRRSGRKKSGGGDLEELSDEDLDAQALANIWSSVEESDGILKFPDPKDLDTFQFGSDIFPDLFCPFDPDQSKTSIPILKNFPDPRLRPEQNFVRMYPDRNADLEEGDVQGKVVSLRETLEADPLPPAKGLEFMETLISLISNQKVIAVCAQDGILTELTPLVIRWVDFGISLEVASSQPKAPNRIRHLKVGLKLVNAVILECHEWAQALINGPSPSVPKHQTLFESLMTLYLGETCSLPLKLLVLEVVDASLSILDAAQKFTSPSQSSFYEVLVRDLTTQDETTGSIKKVSVRIKDAISRLMRKLSLCDTLSGLKKVVADLATVSLECVSSTSADRGGESLLSPPLGHDMMDPFSSPTFGGNLDDMGTSGGGNEVYSCSLLKPPSSDVSSKLVLFLEEVYRSFNQMEHLLVPPPRYLPARVQLIIPRSPVPKSVSLNLFFRLLTLKDFMQCLAVIMSSVPPDSNLSPIISQILSGFASTPEGLLFLACHRQETAIVLRVTKDDAPASLRVLESWLSPITGRSARNESICDTLETLVSQGFTDGIPGKLVMTLRVLQSIALPPRVSCQLYPPPCKELRYLDRLNSLCEADLQRRLLSLINALVTYYGQPSAVTPLLTTHQGYLSVFCLQSAVSLLREIMQNTMTARDSDDFRDFTPIQPLVLSWVFLQAVPSFSPQLALVQLIKADIVEILLLYTRSPTSKRSAASDENGSTTGQHHHQGSSLQKSLWTSMLREVIETVSGAPHLGLPGIQLLAELLPLPLPILVPSGSLLPFSLPTVLRQRALWSTHLTALSAPLCSFLAYLLPSTSTSLIYALKRFLGQLADLGPSTALIVARVTLSSMSVPSRPASMNKEEVAMLISTTAFCSKILGCDTVKSAVLQVLRGGNKMDIVHQEKLKAITLLLQSESVTSDRLRQVILGFIEALCDWEVGLSKENSLPRKQDLRVLLESVVKYVKVGDPKLQSMQVALELLTTLSRSKDPVKETLQAALNCCPSTFVMLLDKLSSDLHQEKQNADFIKTLSTLAETIQALLSLSPLSSKQRWIQTLSSKGLKEDGPLDQICQCLEEAQSLGEESFDLVLSDLKSLIDSLSDASVPQLQDASSNAENLESSSSMDELKTSPDLDEEDDDDGTLVPTLQELFEGREAILESPAPEAASADPRLSNAYWLMAVNHDESVENEEQIECELSAVAKDLFNPTFEFKTELPYFVFRAERERKKRKSSEAEKQRNPSGRNLISSPHPRRGIPLRSRGVFRTAVADLEIEFVAMDDAFLNEDEEELFQEIWEGPACSLQESAGVEGFCGPVKEPRSGPSNEGVKQQQPKVPLMELNVHKAGMNGLDKARINALIEEVSKGSKFYLHKQKMQAKIDARVRSMLLEKQRFTPGQIQDAQKKCALLIRSMEDSRDLSRTIVHIDMDAFYAAVEMRDNPSLKLVKILMFPKFFSTKLPLLEGHSALILVIRDKPMAVGGMGMLSTSNYLARQFGVRAAMPGFIGKKLCPNLIIVPPNFEKYKEVSDQVCSIFEEYDSNFCAMSLDEAYLDLTDYIYERTTQSDEEVTPESVVEEIPTREAIMDFVKDLPVRKISGIGNVTEQLLAGLGVKTCHDLYENRALLSLLFSSVSLDFFLRISLGMGCTDIRAMGEGERKSVSCERTFRDTSDPGELMDKARKLSEELSDDLKKRNLLGKSVTLKIKTADFAIRTRVRSLTEPTNDATVIRVAAQRTLAVEMGNARSGEKLCLRLMGVRMSDLCRDGKSEEGAGDGSSEAFLPGRRKKRRSVAVSAHLPSKSVKDLLQNSISTKPKEVQCPACLATVEGGLQALNQHLDSGCLTISSSSEKVGCICSPIQENVTFLSTSVASNKLCDSSIDSSCSTPPLCEISDGVRCPVCDVALDSTRSFEELSSHVDLCLNGSSGAADRKRKHRSEDNADVCQNLVAQKRQRKSTIDSFFVKKSKS</sequence>
<dbReference type="InterPro" id="IPR006642">
    <property type="entry name" value="Rad18_UBZ4"/>
</dbReference>
<accession>A0A7R8W3W7</accession>
<feature type="compositionally biased region" description="Basic residues" evidence="14">
    <location>
        <begin position="280"/>
        <end position="303"/>
    </location>
</feature>
<feature type="region of interest" description="Disordered" evidence="14">
    <location>
        <begin position="2116"/>
        <end position="2135"/>
    </location>
</feature>
<feature type="compositionally biased region" description="Basic and acidic residues" evidence="14">
    <location>
        <begin position="1583"/>
        <end position="1593"/>
    </location>
</feature>
<dbReference type="PROSITE" id="PS50173">
    <property type="entry name" value="UMUC"/>
    <property type="match status" value="1"/>
</dbReference>
<feature type="region of interest" description="Disordered" evidence="14">
    <location>
        <begin position="1067"/>
        <end position="1089"/>
    </location>
</feature>
<dbReference type="InterPro" id="IPR031801">
    <property type="entry name" value="VIR_N"/>
</dbReference>
<dbReference type="PANTHER" id="PTHR11076">
    <property type="entry name" value="DNA REPAIR POLYMERASE UMUC / TRANSFERASE FAMILY MEMBER"/>
    <property type="match status" value="1"/>
</dbReference>
<dbReference type="InterPro" id="IPR036775">
    <property type="entry name" value="DNA_pol_Y-fam_lit_finger_sf"/>
</dbReference>
<feature type="region of interest" description="Disordered" evidence="14">
    <location>
        <begin position="1460"/>
        <end position="1496"/>
    </location>
</feature>
<dbReference type="InterPro" id="IPR022880">
    <property type="entry name" value="DNApol_IV"/>
</dbReference>
<evidence type="ECO:0000256" key="8">
    <source>
        <dbReference type="ARBA" id="ARBA00022771"/>
    </source>
</evidence>
<dbReference type="InterPro" id="IPR001126">
    <property type="entry name" value="UmuC"/>
</dbReference>
<feature type="compositionally biased region" description="Acidic residues" evidence="14">
    <location>
        <begin position="352"/>
        <end position="363"/>
    </location>
</feature>
<keyword evidence="7" id="KW-0227">DNA damage</keyword>
<evidence type="ECO:0000256" key="14">
    <source>
        <dbReference type="SAM" id="MobiDB-lite"/>
    </source>
</evidence>
<dbReference type="PANTHER" id="PTHR11076:SF33">
    <property type="entry name" value="DNA POLYMERASE KAPPA"/>
    <property type="match status" value="1"/>
</dbReference>
<evidence type="ECO:0000256" key="5">
    <source>
        <dbReference type="ARBA" id="ARBA00022705"/>
    </source>
</evidence>
<feature type="compositionally biased region" description="Pro residues" evidence="14">
    <location>
        <begin position="305"/>
        <end position="320"/>
    </location>
</feature>
<feature type="compositionally biased region" description="Polar residues" evidence="14">
    <location>
        <begin position="325"/>
        <end position="335"/>
    </location>
</feature>
<dbReference type="Pfam" id="PF00817">
    <property type="entry name" value="IMS"/>
    <property type="match status" value="1"/>
</dbReference>
<dbReference type="Gene3D" id="3.30.1490.100">
    <property type="entry name" value="DNA polymerase, Y-family, little finger domain"/>
    <property type="match status" value="1"/>
</dbReference>
<dbReference type="CDD" id="cd03586">
    <property type="entry name" value="PolY_Pol_IV_kappa"/>
    <property type="match status" value="1"/>
</dbReference>
<evidence type="ECO:0000256" key="13">
    <source>
        <dbReference type="ARBA" id="ARBA00049244"/>
    </source>
</evidence>